<dbReference type="Proteomes" id="UP000095439">
    <property type="component" value="Unassembled WGS sequence"/>
</dbReference>
<dbReference type="SUPFAM" id="SSF46689">
    <property type="entry name" value="Homeodomain-like"/>
    <property type="match status" value="1"/>
</dbReference>
<evidence type="ECO:0000313" key="1">
    <source>
        <dbReference type="EMBL" id="CUO36442.1"/>
    </source>
</evidence>
<accession>A0A174EEW6</accession>
<evidence type="ECO:0008006" key="3">
    <source>
        <dbReference type="Google" id="ProtNLM"/>
    </source>
</evidence>
<dbReference type="SUPFAM" id="SSF48498">
    <property type="entry name" value="Tetracyclin repressor-like, C-terminal domain"/>
    <property type="match status" value="1"/>
</dbReference>
<dbReference type="Gene3D" id="1.10.357.10">
    <property type="entry name" value="Tetracycline Repressor, domain 2"/>
    <property type="match status" value="1"/>
</dbReference>
<organism evidence="1 2">
    <name type="scientific">Dorea longicatena</name>
    <dbReference type="NCBI Taxonomy" id="88431"/>
    <lineage>
        <taxon>Bacteria</taxon>
        <taxon>Bacillati</taxon>
        <taxon>Bacillota</taxon>
        <taxon>Clostridia</taxon>
        <taxon>Lachnospirales</taxon>
        <taxon>Lachnospiraceae</taxon>
        <taxon>Dorea</taxon>
    </lineage>
</organism>
<dbReference type="InterPro" id="IPR009057">
    <property type="entry name" value="Homeodomain-like_sf"/>
</dbReference>
<reference evidence="1 2" key="1">
    <citation type="submission" date="2015-09" db="EMBL/GenBank/DDBJ databases">
        <authorList>
            <consortium name="Pathogen Informatics"/>
        </authorList>
    </citation>
    <scope>NUCLEOTIDE SEQUENCE [LARGE SCALE GENOMIC DNA]</scope>
    <source>
        <strain evidence="1 2">2789STDY5608866</strain>
    </source>
</reference>
<proteinExistence type="predicted"/>
<protein>
    <recommendedName>
        <fullName evidence="3">TetR/AcrR family transcriptional regulator</fullName>
    </recommendedName>
</protein>
<dbReference type="EMBL" id="CYYY01000029">
    <property type="protein sequence ID" value="CUO36442.1"/>
    <property type="molecule type" value="Genomic_DNA"/>
</dbReference>
<sequence length="193" mass="21828">MPPKAKFTKAEIIEAALNIVRADGYEALTSRALGTYLGSSARPIFTVFKNMEEVQQDMIKSAKALYKEYVNKGLTTEPPFKGVGTQYILFAVNEPKLFQLLFMTEQKQIPDLSGVLPLIDESYEQILLSIQDDYKICKAAGKKLYHHLWIYTHGIATLCATKMCRFTDEEISTMITEVCMSILKKLKEGENND</sequence>
<dbReference type="InterPro" id="IPR036271">
    <property type="entry name" value="Tet_transcr_reg_TetR-rel_C_sf"/>
</dbReference>
<name>A0A174EEW6_9FIRM</name>
<dbReference type="AlphaFoldDB" id="A0A174EEW6"/>
<gene>
    <name evidence="1" type="ORF">ERS852423_03005</name>
</gene>
<dbReference type="RefSeq" id="WP_008373078.1">
    <property type="nucleotide sequence ID" value="NZ_CABIWY010000029.1"/>
</dbReference>
<evidence type="ECO:0000313" key="2">
    <source>
        <dbReference type="Proteomes" id="UP000095439"/>
    </source>
</evidence>
<dbReference type="GeneID" id="69515082"/>